<keyword evidence="13" id="KW-1185">Reference proteome</keyword>
<evidence type="ECO:0000256" key="1">
    <source>
        <dbReference type="ARBA" id="ARBA00002254"/>
    </source>
</evidence>
<dbReference type="RefSeq" id="WP_165901768.1">
    <property type="nucleotide sequence ID" value="NZ_SLZR01000001.1"/>
</dbReference>
<evidence type="ECO:0000256" key="4">
    <source>
        <dbReference type="ARBA" id="ARBA00022475"/>
    </source>
</evidence>
<evidence type="ECO:0000256" key="8">
    <source>
        <dbReference type="ARBA" id="ARBA00022989"/>
    </source>
</evidence>
<accession>A0A4R3IDB0</accession>
<feature type="signal peptide" evidence="11">
    <location>
        <begin position="1"/>
        <end position="26"/>
    </location>
</feature>
<evidence type="ECO:0000256" key="5">
    <source>
        <dbReference type="ARBA" id="ARBA00022500"/>
    </source>
</evidence>
<sequence length="139" mass="15740">MSFRVIRNFKFLIIALIATCAGSVFSADDDSAIVPGYVELDPSFTLNYGDIRRTRYIQTTMTLRLSDSSTELDVKAHNDAIRHTIIMQFSEQSAETLKSTEKRDEFLSQLTAALQELMVQETGEPLIERVLLTTFIMQP</sequence>
<comment type="subcellular location">
    <subcellularLocation>
        <location evidence="10">Cell inner membrane</location>
    </subcellularLocation>
    <subcellularLocation>
        <location evidence="2">Cell membrane</location>
        <topology evidence="2">Single-pass membrane protein</topology>
    </subcellularLocation>
</comment>
<name>A0A4R3IDB0_9GAMM</name>
<organism evidence="12 13">
    <name type="scientific">Reinekea marinisedimentorum</name>
    <dbReference type="NCBI Taxonomy" id="230495"/>
    <lineage>
        <taxon>Bacteria</taxon>
        <taxon>Pseudomonadati</taxon>
        <taxon>Pseudomonadota</taxon>
        <taxon>Gammaproteobacteria</taxon>
        <taxon>Oceanospirillales</taxon>
        <taxon>Saccharospirillaceae</taxon>
        <taxon>Reinekea</taxon>
    </lineage>
</organism>
<keyword evidence="12" id="KW-0969">Cilium</keyword>
<keyword evidence="12" id="KW-0282">Flagellum</keyword>
<keyword evidence="12" id="KW-0966">Cell projection</keyword>
<dbReference type="GO" id="GO:0009425">
    <property type="term" value="C:bacterial-type flagellum basal body"/>
    <property type="evidence" value="ECO:0007669"/>
    <property type="project" value="InterPro"/>
</dbReference>
<comment type="function">
    <text evidence="1 10">Controls the rotational direction of flagella during chemotaxis.</text>
</comment>
<evidence type="ECO:0000313" key="12">
    <source>
        <dbReference type="EMBL" id="TCS43824.1"/>
    </source>
</evidence>
<comment type="caution">
    <text evidence="12">The sequence shown here is derived from an EMBL/GenBank/DDBJ whole genome shotgun (WGS) entry which is preliminary data.</text>
</comment>
<dbReference type="PANTHER" id="PTHR35091:SF2">
    <property type="entry name" value="FLAGELLAR PROTEIN FLIL"/>
    <property type="match status" value="1"/>
</dbReference>
<keyword evidence="4" id="KW-1003">Cell membrane</keyword>
<keyword evidence="8" id="KW-1133">Transmembrane helix</keyword>
<keyword evidence="7 10" id="KW-0283">Flagellar rotation</keyword>
<protein>
    <recommendedName>
        <fullName evidence="10">Flagellar protein FliL</fullName>
    </recommendedName>
</protein>
<dbReference type="Pfam" id="PF03748">
    <property type="entry name" value="FliL"/>
    <property type="match status" value="1"/>
</dbReference>
<evidence type="ECO:0000313" key="13">
    <source>
        <dbReference type="Proteomes" id="UP000295793"/>
    </source>
</evidence>
<evidence type="ECO:0000256" key="7">
    <source>
        <dbReference type="ARBA" id="ARBA00022779"/>
    </source>
</evidence>
<keyword evidence="9 10" id="KW-0472">Membrane</keyword>
<feature type="chain" id="PRO_5020373091" description="Flagellar protein FliL" evidence="11">
    <location>
        <begin position="27"/>
        <end position="139"/>
    </location>
</feature>
<dbReference type="AlphaFoldDB" id="A0A4R3IDB0"/>
<proteinExistence type="inferred from homology"/>
<evidence type="ECO:0000256" key="9">
    <source>
        <dbReference type="ARBA" id="ARBA00023136"/>
    </source>
</evidence>
<dbReference type="EMBL" id="SLZR01000001">
    <property type="protein sequence ID" value="TCS43824.1"/>
    <property type="molecule type" value="Genomic_DNA"/>
</dbReference>
<dbReference type="GO" id="GO:0005886">
    <property type="term" value="C:plasma membrane"/>
    <property type="evidence" value="ECO:0007669"/>
    <property type="project" value="UniProtKB-SubCell"/>
</dbReference>
<keyword evidence="11" id="KW-0732">Signal</keyword>
<dbReference type="Proteomes" id="UP000295793">
    <property type="component" value="Unassembled WGS sequence"/>
</dbReference>
<evidence type="ECO:0000256" key="3">
    <source>
        <dbReference type="ARBA" id="ARBA00008281"/>
    </source>
</evidence>
<dbReference type="GO" id="GO:0071978">
    <property type="term" value="P:bacterial-type flagellum-dependent swarming motility"/>
    <property type="evidence" value="ECO:0007669"/>
    <property type="project" value="TreeGrafter"/>
</dbReference>
<dbReference type="InterPro" id="IPR005503">
    <property type="entry name" value="FliL"/>
</dbReference>
<dbReference type="GO" id="GO:0006935">
    <property type="term" value="P:chemotaxis"/>
    <property type="evidence" value="ECO:0007669"/>
    <property type="project" value="UniProtKB-KW"/>
</dbReference>
<evidence type="ECO:0000256" key="11">
    <source>
        <dbReference type="SAM" id="SignalP"/>
    </source>
</evidence>
<reference evidence="12 13" key="1">
    <citation type="submission" date="2019-03" db="EMBL/GenBank/DDBJ databases">
        <title>Genomic Encyclopedia of Archaeal and Bacterial Type Strains, Phase II (KMG-II): from individual species to whole genera.</title>
        <authorList>
            <person name="Goeker M."/>
        </authorList>
    </citation>
    <scope>NUCLEOTIDE SEQUENCE [LARGE SCALE GENOMIC DNA]</scope>
    <source>
        <strain evidence="12 13">DSM 15388</strain>
    </source>
</reference>
<keyword evidence="5 10" id="KW-0145">Chemotaxis</keyword>
<keyword evidence="10" id="KW-0997">Cell inner membrane</keyword>
<gene>
    <name evidence="12" type="ORF">BCF53_101167</name>
</gene>
<keyword evidence="6" id="KW-0812">Transmembrane</keyword>
<comment type="similarity">
    <text evidence="3 10">Belongs to the FliL family.</text>
</comment>
<evidence type="ECO:0000256" key="2">
    <source>
        <dbReference type="ARBA" id="ARBA00004162"/>
    </source>
</evidence>
<evidence type="ECO:0000256" key="6">
    <source>
        <dbReference type="ARBA" id="ARBA00022692"/>
    </source>
</evidence>
<dbReference type="PANTHER" id="PTHR35091">
    <property type="entry name" value="FLAGELLAR PROTEIN FLIL"/>
    <property type="match status" value="1"/>
</dbReference>
<evidence type="ECO:0000256" key="10">
    <source>
        <dbReference type="RuleBase" id="RU364125"/>
    </source>
</evidence>